<dbReference type="EMBL" id="JAKNFS010000034">
    <property type="protein sequence ID" value="MCG4767183.1"/>
    <property type="molecule type" value="Genomic_DNA"/>
</dbReference>
<gene>
    <name evidence="2" type="ORF">L0N21_16980</name>
</gene>
<evidence type="ECO:0000256" key="1">
    <source>
        <dbReference type="SAM" id="Phobius"/>
    </source>
</evidence>
<evidence type="ECO:0008006" key="4">
    <source>
        <dbReference type="Google" id="ProtNLM"/>
    </source>
</evidence>
<feature type="transmembrane region" description="Helical" evidence="1">
    <location>
        <begin position="12"/>
        <end position="34"/>
    </location>
</feature>
<keyword evidence="1" id="KW-1133">Transmembrane helix</keyword>
<keyword evidence="1" id="KW-0472">Membrane</keyword>
<sequence length="286" mass="31320">MINEILDFFKTVFSGSGFFSLGCNVWNSLIAYAFDMLQTSPQSLAGGELWDEGYRIFLALQILGATLVSVFFMINFFKETTDIKHGMTMEASIQFFIKLALVDAVFLNLTNILVFLIEIEQAFFGIIVPEDAASLVIRVGDDWEMSGSGLIFGNLFGLVFLFICLGGAVITLWTVYRVFLKLFFYMAVAPLALSTYAGPHEIGHTGSSWVRTFLCALFEMTGIMLMMRLGTILINAGGLFPTASEDILGGMLGSQGWEGLQAILGILIITGSVSGTDAMVRRAFGF</sequence>
<feature type="transmembrane region" description="Helical" evidence="1">
    <location>
        <begin position="182"/>
        <end position="198"/>
    </location>
</feature>
<feature type="transmembrane region" description="Helical" evidence="1">
    <location>
        <begin position="210"/>
        <end position="240"/>
    </location>
</feature>
<reference evidence="2" key="1">
    <citation type="submission" date="2022-01" db="EMBL/GenBank/DDBJ databases">
        <title>Collection of gut derived symbiotic bacterial strains cultured from healthy donors.</title>
        <authorList>
            <person name="Lin H."/>
            <person name="Kohout C."/>
            <person name="Waligurski E."/>
            <person name="Pamer E.G."/>
        </authorList>
    </citation>
    <scope>NUCLEOTIDE SEQUENCE</scope>
    <source>
        <strain evidence="2">DFI.5.49</strain>
    </source>
</reference>
<protein>
    <recommendedName>
        <fullName evidence="4">TrbL/VirB6 plasmid conjugal transfer protein</fullName>
    </recommendedName>
</protein>
<feature type="transmembrane region" description="Helical" evidence="1">
    <location>
        <begin position="151"/>
        <end position="176"/>
    </location>
</feature>
<accession>A0AAE3F5F4</accession>
<dbReference type="AlphaFoldDB" id="A0AAE3F5F4"/>
<feature type="transmembrane region" description="Helical" evidence="1">
    <location>
        <begin position="95"/>
        <end position="116"/>
    </location>
</feature>
<dbReference type="Proteomes" id="UP001199915">
    <property type="component" value="Unassembled WGS sequence"/>
</dbReference>
<dbReference type="RefSeq" id="WP_238033691.1">
    <property type="nucleotide sequence ID" value="NZ_JAKNFS010000034.1"/>
</dbReference>
<organism evidence="2 3">
    <name type="scientific">Fusicatenibacter saccharivorans</name>
    <dbReference type="NCBI Taxonomy" id="1150298"/>
    <lineage>
        <taxon>Bacteria</taxon>
        <taxon>Bacillati</taxon>
        <taxon>Bacillota</taxon>
        <taxon>Clostridia</taxon>
        <taxon>Lachnospirales</taxon>
        <taxon>Lachnospiraceae</taxon>
        <taxon>Fusicatenibacter</taxon>
    </lineage>
</organism>
<feature type="transmembrane region" description="Helical" evidence="1">
    <location>
        <begin position="54"/>
        <end position="74"/>
    </location>
</feature>
<keyword evidence="1" id="KW-0812">Transmembrane</keyword>
<proteinExistence type="predicted"/>
<name>A0AAE3F5F4_9FIRM</name>
<evidence type="ECO:0000313" key="3">
    <source>
        <dbReference type="Proteomes" id="UP001199915"/>
    </source>
</evidence>
<comment type="caution">
    <text evidence="2">The sequence shown here is derived from an EMBL/GenBank/DDBJ whole genome shotgun (WGS) entry which is preliminary data.</text>
</comment>
<evidence type="ECO:0000313" key="2">
    <source>
        <dbReference type="EMBL" id="MCG4767183.1"/>
    </source>
</evidence>